<dbReference type="PANTHER" id="PTHR33992:SF1">
    <property type="entry name" value="RIBONUCLEASE P PROTEIN COMPONENT"/>
    <property type="match status" value="1"/>
</dbReference>
<keyword evidence="4 7" id="KW-0255">Endonuclease</keyword>
<gene>
    <name evidence="7" type="primary">rnpA</name>
    <name evidence="9" type="ORF">OA86_06715</name>
</gene>
<evidence type="ECO:0000256" key="7">
    <source>
        <dbReference type="HAMAP-Rule" id="MF_00227"/>
    </source>
</evidence>
<dbReference type="InterPro" id="IPR020539">
    <property type="entry name" value="RNase_P_CS"/>
</dbReference>
<evidence type="ECO:0000256" key="3">
    <source>
        <dbReference type="ARBA" id="ARBA00022722"/>
    </source>
</evidence>
<keyword evidence="2 7" id="KW-0819">tRNA processing</keyword>
<evidence type="ECO:0000256" key="4">
    <source>
        <dbReference type="ARBA" id="ARBA00022759"/>
    </source>
</evidence>
<dbReference type="EC" id="3.1.26.5" evidence="7 8"/>
<dbReference type="InterPro" id="IPR000100">
    <property type="entry name" value="RNase_P"/>
</dbReference>
<dbReference type="SUPFAM" id="SSF54211">
    <property type="entry name" value="Ribosomal protein S5 domain 2-like"/>
    <property type="match status" value="1"/>
</dbReference>
<comment type="caution">
    <text evidence="9">The sequence shown here is derived from an EMBL/GenBank/DDBJ whole genome shotgun (WGS) entry which is preliminary data.</text>
</comment>
<reference evidence="9 10" key="1">
    <citation type="submission" date="2014-10" db="EMBL/GenBank/DDBJ databases">
        <title>Kaistella jeonii genome.</title>
        <authorList>
            <person name="Clayton J.T."/>
            <person name="Newman J.D."/>
        </authorList>
    </citation>
    <scope>NUCLEOTIDE SEQUENCE [LARGE SCALE GENOMIC DNA]</scope>
    <source>
        <strain evidence="9 10">DSM 17048</strain>
    </source>
</reference>
<dbReference type="GO" id="GO:0000049">
    <property type="term" value="F:tRNA binding"/>
    <property type="evidence" value="ECO:0007669"/>
    <property type="project" value="UniProtKB-UniRule"/>
</dbReference>
<dbReference type="InterPro" id="IPR020568">
    <property type="entry name" value="Ribosomal_Su5_D2-typ_SF"/>
</dbReference>
<evidence type="ECO:0000256" key="6">
    <source>
        <dbReference type="ARBA" id="ARBA00022884"/>
    </source>
</evidence>
<accession>A0A0C1F7X5</accession>
<keyword evidence="3 7" id="KW-0540">Nuclease</keyword>
<evidence type="ECO:0000256" key="1">
    <source>
        <dbReference type="ARBA" id="ARBA00002663"/>
    </source>
</evidence>
<dbReference type="PANTHER" id="PTHR33992">
    <property type="entry name" value="RIBONUCLEASE P PROTEIN COMPONENT"/>
    <property type="match status" value="1"/>
</dbReference>
<dbReference type="InterPro" id="IPR014721">
    <property type="entry name" value="Ribsml_uS5_D2-typ_fold_subgr"/>
</dbReference>
<dbReference type="Gene3D" id="3.30.230.10">
    <property type="match status" value="1"/>
</dbReference>
<dbReference type="NCBIfam" id="TIGR00188">
    <property type="entry name" value="rnpA"/>
    <property type="match status" value="1"/>
</dbReference>
<name>A0A0C1F7X5_9FLAO</name>
<evidence type="ECO:0000313" key="9">
    <source>
        <dbReference type="EMBL" id="KIA89287.1"/>
    </source>
</evidence>
<dbReference type="Pfam" id="PF00825">
    <property type="entry name" value="Ribonuclease_P"/>
    <property type="match status" value="1"/>
</dbReference>
<dbReference type="RefSeq" id="WP_039350799.1">
    <property type="nucleotide sequence ID" value="NZ_FOLA01000005.1"/>
</dbReference>
<sequence length="126" mass="15095">MSDLKLPKEEKLKHKKDITLLFEKGKWKTCDNLRIITLNLDKKPQEDFSFDRQKVGVSVSKRHFKKAVHRNRIKRLLRECYRLNKELFVEKFGTNSISMLFWVSTQKPAHFKIVEENFLKLCESVK</sequence>
<comment type="similarity">
    <text evidence="7">Belongs to the RnpA family.</text>
</comment>
<dbReference type="Proteomes" id="UP000031473">
    <property type="component" value="Unassembled WGS sequence"/>
</dbReference>
<evidence type="ECO:0000256" key="5">
    <source>
        <dbReference type="ARBA" id="ARBA00022801"/>
    </source>
</evidence>
<dbReference type="GO" id="GO:0030677">
    <property type="term" value="C:ribonuclease P complex"/>
    <property type="evidence" value="ECO:0007669"/>
    <property type="project" value="TreeGrafter"/>
</dbReference>
<keyword evidence="5 7" id="KW-0378">Hydrolase</keyword>
<dbReference type="PROSITE" id="PS00648">
    <property type="entry name" value="RIBONUCLEASE_P"/>
    <property type="match status" value="1"/>
</dbReference>
<dbReference type="EMBL" id="JSYL01000003">
    <property type="protein sequence ID" value="KIA89287.1"/>
    <property type="molecule type" value="Genomic_DNA"/>
</dbReference>
<dbReference type="GO" id="GO:0042781">
    <property type="term" value="F:3'-tRNA processing endoribonuclease activity"/>
    <property type="evidence" value="ECO:0007669"/>
    <property type="project" value="TreeGrafter"/>
</dbReference>
<dbReference type="GO" id="GO:0001682">
    <property type="term" value="P:tRNA 5'-leader removal"/>
    <property type="evidence" value="ECO:0007669"/>
    <property type="project" value="UniProtKB-UniRule"/>
</dbReference>
<evidence type="ECO:0000256" key="8">
    <source>
        <dbReference type="NCBIfam" id="TIGR00188"/>
    </source>
</evidence>
<dbReference type="HAMAP" id="MF_00227">
    <property type="entry name" value="RNase_P"/>
    <property type="match status" value="1"/>
</dbReference>
<dbReference type="GO" id="GO:0004526">
    <property type="term" value="F:ribonuclease P activity"/>
    <property type="evidence" value="ECO:0007669"/>
    <property type="project" value="UniProtKB-UniRule"/>
</dbReference>
<protein>
    <recommendedName>
        <fullName evidence="7 8">Ribonuclease P protein component</fullName>
        <shortName evidence="7">RNase P protein</shortName>
        <shortName evidence="7">RNaseP protein</shortName>
        <ecNumber evidence="7 8">3.1.26.5</ecNumber>
    </recommendedName>
    <alternativeName>
        <fullName evidence="7">Protein C5</fullName>
    </alternativeName>
</protein>
<keyword evidence="6 7" id="KW-0694">RNA-binding</keyword>
<evidence type="ECO:0000256" key="2">
    <source>
        <dbReference type="ARBA" id="ARBA00022694"/>
    </source>
</evidence>
<dbReference type="OrthoDB" id="1524972at2"/>
<comment type="subunit">
    <text evidence="7">Consists of a catalytic RNA component (M1 or rnpB) and a protein subunit.</text>
</comment>
<organism evidence="9 10">
    <name type="scientific">Kaistella jeonii</name>
    <dbReference type="NCBI Taxonomy" id="266749"/>
    <lineage>
        <taxon>Bacteria</taxon>
        <taxon>Pseudomonadati</taxon>
        <taxon>Bacteroidota</taxon>
        <taxon>Flavobacteriia</taxon>
        <taxon>Flavobacteriales</taxon>
        <taxon>Weeksellaceae</taxon>
        <taxon>Chryseobacterium group</taxon>
        <taxon>Kaistella</taxon>
    </lineage>
</organism>
<comment type="catalytic activity">
    <reaction evidence="7">
        <text>Endonucleolytic cleavage of RNA, removing 5'-extranucleotides from tRNA precursor.</text>
        <dbReference type="EC" id="3.1.26.5"/>
    </reaction>
</comment>
<dbReference type="STRING" id="266749.SAMN05421876_10564"/>
<comment type="function">
    <text evidence="1 7">RNaseP catalyzes the removal of the 5'-leader sequence from pre-tRNA to produce the mature 5'-terminus. It can also cleave other RNA substrates such as 4.5S RNA. The protein component plays an auxiliary but essential role in vivo by binding to the 5'-leader sequence and broadening the substrate specificity of the ribozyme.</text>
</comment>
<proteinExistence type="inferred from homology"/>
<dbReference type="AlphaFoldDB" id="A0A0C1F7X5"/>
<evidence type="ECO:0000313" key="10">
    <source>
        <dbReference type="Proteomes" id="UP000031473"/>
    </source>
</evidence>
<keyword evidence="10" id="KW-1185">Reference proteome</keyword>